<dbReference type="EMBL" id="JANVFO010000024">
    <property type="protein sequence ID" value="KAJ3732431.1"/>
    <property type="molecule type" value="Genomic_DNA"/>
</dbReference>
<evidence type="ECO:0000313" key="3">
    <source>
        <dbReference type="Proteomes" id="UP001176059"/>
    </source>
</evidence>
<dbReference type="AlphaFoldDB" id="A0AA38JAG1"/>
<comment type="caution">
    <text evidence="2">The sequence shown here is derived from an EMBL/GenBank/DDBJ whole genome shotgun (WGS) entry which is preliminary data.</text>
</comment>
<evidence type="ECO:0000256" key="1">
    <source>
        <dbReference type="SAM" id="SignalP"/>
    </source>
</evidence>
<keyword evidence="1" id="KW-0732">Signal</keyword>
<proteinExistence type="predicted"/>
<keyword evidence="3" id="KW-1185">Reference proteome</keyword>
<gene>
    <name evidence="2" type="ORF">DFJ43DRAFT_309715</name>
</gene>
<name>A0AA38JAG1_9AGAR</name>
<organism evidence="2 3">
    <name type="scientific">Lentinula guzmanii</name>
    <dbReference type="NCBI Taxonomy" id="2804957"/>
    <lineage>
        <taxon>Eukaryota</taxon>
        <taxon>Fungi</taxon>
        <taxon>Dikarya</taxon>
        <taxon>Basidiomycota</taxon>
        <taxon>Agaricomycotina</taxon>
        <taxon>Agaricomycetes</taxon>
        <taxon>Agaricomycetidae</taxon>
        <taxon>Agaricales</taxon>
        <taxon>Marasmiineae</taxon>
        <taxon>Omphalotaceae</taxon>
        <taxon>Lentinula</taxon>
    </lineage>
</organism>
<reference evidence="2" key="2">
    <citation type="journal article" date="2023" name="Proc. Natl. Acad. Sci. U.S.A.">
        <title>A global phylogenomic analysis of the shiitake genus Lentinula.</title>
        <authorList>
            <person name="Sierra-Patev S."/>
            <person name="Min B."/>
            <person name="Naranjo-Ortiz M."/>
            <person name="Looney B."/>
            <person name="Konkel Z."/>
            <person name="Slot J.C."/>
            <person name="Sakamoto Y."/>
            <person name="Steenwyk J.L."/>
            <person name="Rokas A."/>
            <person name="Carro J."/>
            <person name="Camarero S."/>
            <person name="Ferreira P."/>
            <person name="Molpeceres G."/>
            <person name="Ruiz-Duenas F.J."/>
            <person name="Serrano A."/>
            <person name="Henrissat B."/>
            <person name="Drula E."/>
            <person name="Hughes K.W."/>
            <person name="Mata J.L."/>
            <person name="Ishikawa N.K."/>
            <person name="Vargas-Isla R."/>
            <person name="Ushijima S."/>
            <person name="Smith C.A."/>
            <person name="Donoghue J."/>
            <person name="Ahrendt S."/>
            <person name="Andreopoulos W."/>
            <person name="He G."/>
            <person name="LaButti K."/>
            <person name="Lipzen A."/>
            <person name="Ng V."/>
            <person name="Riley R."/>
            <person name="Sandor L."/>
            <person name="Barry K."/>
            <person name="Martinez A.T."/>
            <person name="Xiao Y."/>
            <person name="Gibbons J.G."/>
            <person name="Terashima K."/>
            <person name="Grigoriev I.V."/>
            <person name="Hibbett D."/>
        </authorList>
    </citation>
    <scope>NUCLEOTIDE SEQUENCE</scope>
    <source>
        <strain evidence="2">ET3784</strain>
    </source>
</reference>
<sequence length="231" mass="25169">MRFITASVYALFTLFIVCDSYPTGKSTLLEHPVVSSGAYPLTKRSPLPKGTASLPEDLVSQQESNIATQRIFPLTARGVHSRPQRDGQNITINFITKRTLDALNDQEGIEAAAYAKASILLLLDSAAAKLSIHLPYNVQFGGHAWYPCSKAVAEENGFSFNIGGIPDCPNMGSGDISGKSAGTATIKCNTQNMSMREVYKGNLVPNQNAPFWNRMEVFADYLRSWKPSTSS</sequence>
<accession>A0AA38JAG1</accession>
<dbReference type="Proteomes" id="UP001176059">
    <property type="component" value="Unassembled WGS sequence"/>
</dbReference>
<feature type="chain" id="PRO_5041426813" evidence="1">
    <location>
        <begin position="21"/>
        <end position="231"/>
    </location>
</feature>
<evidence type="ECO:0000313" key="2">
    <source>
        <dbReference type="EMBL" id="KAJ3732431.1"/>
    </source>
</evidence>
<feature type="signal peptide" evidence="1">
    <location>
        <begin position="1"/>
        <end position="20"/>
    </location>
</feature>
<protein>
    <submittedName>
        <fullName evidence="2">Uncharacterized protein</fullName>
    </submittedName>
</protein>
<reference evidence="2" key="1">
    <citation type="submission" date="2022-08" db="EMBL/GenBank/DDBJ databases">
        <authorList>
            <consortium name="DOE Joint Genome Institute"/>
            <person name="Min B."/>
            <person name="Sierra-Patev S."/>
            <person name="Naranjo-Ortiz M."/>
            <person name="Looney B."/>
            <person name="Konkel Z."/>
            <person name="Slot J.C."/>
            <person name="Sakamoto Y."/>
            <person name="Steenwyk J.L."/>
            <person name="Rokas A."/>
            <person name="Carro J."/>
            <person name="Camarero S."/>
            <person name="Ferreira P."/>
            <person name="Molpeceres G."/>
            <person name="Ruiz-duenas F.J."/>
            <person name="Serrano A."/>
            <person name="Henrissat B."/>
            <person name="Drula E."/>
            <person name="Hughes K.W."/>
            <person name="Mata J.L."/>
            <person name="Ishikawa N.K."/>
            <person name="Vargas-Isla R."/>
            <person name="Ushijima S."/>
            <person name="Smith C.A."/>
            <person name="Ahrendt S."/>
            <person name="Andreopoulos W."/>
            <person name="He G."/>
            <person name="LaButti K."/>
            <person name="Lipzen A."/>
            <person name="Ng V."/>
            <person name="Riley R."/>
            <person name="Sandor L."/>
            <person name="Barry K."/>
            <person name="Martinez A.T."/>
            <person name="Xiao Y."/>
            <person name="Gibbons J.G."/>
            <person name="Terashima K."/>
            <person name="Hibbett D.S."/>
            <person name="Grigoriev I.V."/>
        </authorList>
    </citation>
    <scope>NUCLEOTIDE SEQUENCE</scope>
    <source>
        <strain evidence="2">ET3784</strain>
    </source>
</reference>